<feature type="transmembrane region" description="Helical" evidence="8">
    <location>
        <begin position="692"/>
        <end position="713"/>
    </location>
</feature>
<dbReference type="PROSITE" id="PS51465">
    <property type="entry name" value="KAZAL_2"/>
    <property type="match status" value="1"/>
</dbReference>
<evidence type="ECO:0000256" key="1">
    <source>
        <dbReference type="ARBA" id="ARBA00004651"/>
    </source>
</evidence>
<feature type="transmembrane region" description="Helical" evidence="8">
    <location>
        <begin position="190"/>
        <end position="211"/>
    </location>
</feature>
<dbReference type="SUPFAM" id="SSF100895">
    <property type="entry name" value="Kazal-type serine protease inhibitors"/>
    <property type="match status" value="1"/>
</dbReference>
<feature type="transmembrane region" description="Helical" evidence="8">
    <location>
        <begin position="218"/>
        <end position="239"/>
    </location>
</feature>
<keyword evidence="8" id="KW-0406">Ion transport</keyword>
<comment type="caution">
    <text evidence="10">The sequence shown here is derived from an EMBL/GenBank/DDBJ whole genome shotgun (WGS) entry which is preliminary data.</text>
</comment>
<evidence type="ECO:0000256" key="5">
    <source>
        <dbReference type="ARBA" id="ARBA00022989"/>
    </source>
</evidence>
<feature type="transmembrane region" description="Helical" evidence="8">
    <location>
        <begin position="450"/>
        <end position="469"/>
    </location>
</feature>
<dbReference type="SUPFAM" id="SSF103473">
    <property type="entry name" value="MFS general substrate transporter"/>
    <property type="match status" value="1"/>
</dbReference>
<dbReference type="GO" id="GO:0043252">
    <property type="term" value="P:sodium-independent organic anion transport"/>
    <property type="evidence" value="ECO:0007669"/>
    <property type="project" value="TreeGrafter"/>
</dbReference>
<comment type="similarity">
    <text evidence="2 8">Belongs to the organo anion transporter (TC 2.A.60) family.</text>
</comment>
<accession>A0A8J1Y0M5</accession>
<keyword evidence="5 8" id="KW-1133">Transmembrane helix</keyword>
<feature type="compositionally biased region" description="Basic and acidic residues" evidence="9">
    <location>
        <begin position="833"/>
        <end position="843"/>
    </location>
</feature>
<evidence type="ECO:0000256" key="9">
    <source>
        <dbReference type="SAM" id="MobiDB-lite"/>
    </source>
</evidence>
<sequence>MSEKEKEDIFVIPLSTVGNGVDNGGFRTSTPEPEVGFSLEVGDDNVMAGQNKENETSLGHGLSLPVTSTLAPDNVQNGSMLALADPNPTPLSDISTTDSQYELVKGKTEVNELIEIQGQAGLDLENVEKRECGIGRCRPMCLQQCANIKMFVFAICVLSGVSSTLTVGYLNGVITTIEKRFEIGSTISGLIAASYEFGSLISVIFVSYLGSTRHIPKFIGVGVIFMGIGSYLFALPHFISKQYSTLNTDLLSNVTEENICRASSQNQEDLLATKCVDEGSGNWVYVLILIAAQIMIGSGSTPIYTLGTTYVDDHVTKAKSPIHIAPMYAMGALGPVLGFVLGAVLLQYYVDIFSIDFMKLKINPNDPQWIGAWWTGFLICGTIFFFVSIPFFTFPKRMKLELEKKALGEKLNRPEKVHELLAEPEQTASPYGKNIKDIPKSMWKLCKNPVYMLICLGSSCEIAIVSGFVVFLSKYLETQFGISNYEANLFTGCVAIPGAFIGIIVGGYIYQKFNFSTKGALQMTLILGSITLALFAVLFFLGCDNPKFAGATRPYFNSSGHQQFEANLTSTCNIDCDCSHNDIEPICGINGMTYFSPCHAGCKQFIGSEDFDDKEKLTNYSHCKCISDLSEEETTPEVLMSPLARSGPCKMSCRTLAPFMVVLFFMVVAVSATQIPLLMLTMRSVNEEERSFALGMQFIIFRFFGYIPAPIMFGNVIDTTCLLWRKQCNINGNCLMYDIVNFRYKYLGVTAGLKFVAMMFFLSVWIIVKTQLKNNSDGAMAVDSTAGNGRGPVSDATTPTAEEDQTQQANPLNLTKKQLKYLHNRQLNSSSNDEGRREVRDYSNDVYGGTLA</sequence>
<dbReference type="GO" id="GO:0015347">
    <property type="term" value="F:sodium-independent organic anion transmembrane transporter activity"/>
    <property type="evidence" value="ECO:0007669"/>
    <property type="project" value="TreeGrafter"/>
</dbReference>
<feature type="transmembrane region" description="Helical" evidence="8">
    <location>
        <begin position="283"/>
        <end position="306"/>
    </location>
</feature>
<evidence type="ECO:0000256" key="8">
    <source>
        <dbReference type="RuleBase" id="RU362056"/>
    </source>
</evidence>
<keyword evidence="3" id="KW-1003">Cell membrane</keyword>
<dbReference type="Pfam" id="PF03137">
    <property type="entry name" value="OATP"/>
    <property type="match status" value="1"/>
</dbReference>
<evidence type="ECO:0000313" key="10">
    <source>
        <dbReference type="EMBL" id="CAH1773390.1"/>
    </source>
</evidence>
<protein>
    <recommendedName>
        <fullName evidence="8">Solute carrier organic anion transporter family member</fullName>
    </recommendedName>
</protein>
<comment type="subcellular location">
    <subcellularLocation>
        <location evidence="1 8">Cell membrane</location>
        <topology evidence="1 8">Multi-pass membrane protein</topology>
    </subcellularLocation>
</comment>
<feature type="transmembrane region" description="Helical" evidence="8">
    <location>
        <begin position="150"/>
        <end position="170"/>
    </location>
</feature>
<feature type="transmembrane region" description="Helical" evidence="8">
    <location>
        <begin position="522"/>
        <end position="542"/>
    </location>
</feature>
<proteinExistence type="inferred from homology"/>
<gene>
    <name evidence="10" type="ORF">OFUS_LOCUS994</name>
</gene>
<organism evidence="10 11">
    <name type="scientific">Owenia fusiformis</name>
    <name type="common">Polychaete worm</name>
    <dbReference type="NCBI Taxonomy" id="6347"/>
    <lineage>
        <taxon>Eukaryota</taxon>
        <taxon>Metazoa</taxon>
        <taxon>Spiralia</taxon>
        <taxon>Lophotrochozoa</taxon>
        <taxon>Annelida</taxon>
        <taxon>Polychaeta</taxon>
        <taxon>Sedentaria</taxon>
        <taxon>Canalipalpata</taxon>
        <taxon>Sabellida</taxon>
        <taxon>Oweniida</taxon>
        <taxon>Oweniidae</taxon>
        <taxon>Owenia</taxon>
    </lineage>
</organism>
<evidence type="ECO:0000313" key="11">
    <source>
        <dbReference type="Proteomes" id="UP000749559"/>
    </source>
</evidence>
<feature type="region of interest" description="Disordered" evidence="9">
    <location>
        <begin position="826"/>
        <end position="852"/>
    </location>
</feature>
<keyword evidence="7" id="KW-1015">Disulfide bond</keyword>
<keyword evidence="8" id="KW-0813">Transport</keyword>
<dbReference type="InterPro" id="IPR036058">
    <property type="entry name" value="Kazal_dom_sf"/>
</dbReference>
<dbReference type="AlphaFoldDB" id="A0A8J1Y0M5"/>
<dbReference type="EMBL" id="CAIIXF020000001">
    <property type="protein sequence ID" value="CAH1773390.1"/>
    <property type="molecule type" value="Genomic_DNA"/>
</dbReference>
<evidence type="ECO:0000256" key="6">
    <source>
        <dbReference type="ARBA" id="ARBA00023136"/>
    </source>
</evidence>
<dbReference type="PANTHER" id="PTHR11388:SF142">
    <property type="entry name" value="SOLUTE CARRIER ORGANIC ANION TRANSPORTER FAMILY MEMBER 5A1"/>
    <property type="match status" value="1"/>
</dbReference>
<dbReference type="PANTHER" id="PTHR11388">
    <property type="entry name" value="ORGANIC ANION TRANSPORTER"/>
    <property type="match status" value="1"/>
</dbReference>
<evidence type="ECO:0000256" key="2">
    <source>
        <dbReference type="ARBA" id="ARBA00009657"/>
    </source>
</evidence>
<dbReference type="InterPro" id="IPR036259">
    <property type="entry name" value="MFS_trans_sf"/>
</dbReference>
<dbReference type="Proteomes" id="UP000749559">
    <property type="component" value="Unassembled WGS sequence"/>
</dbReference>
<reference evidence="10" key="1">
    <citation type="submission" date="2022-03" db="EMBL/GenBank/DDBJ databases">
        <authorList>
            <person name="Martin C."/>
        </authorList>
    </citation>
    <scope>NUCLEOTIDE SEQUENCE</scope>
</reference>
<dbReference type="Gene3D" id="1.20.1250.20">
    <property type="entry name" value="MFS general substrate transporter like domains"/>
    <property type="match status" value="1"/>
</dbReference>
<keyword evidence="11" id="KW-1185">Reference proteome</keyword>
<feature type="transmembrane region" description="Helical" evidence="8">
    <location>
        <begin position="327"/>
        <end position="350"/>
    </location>
</feature>
<evidence type="ECO:0000256" key="3">
    <source>
        <dbReference type="ARBA" id="ARBA00022475"/>
    </source>
</evidence>
<feature type="transmembrane region" description="Helical" evidence="8">
    <location>
        <begin position="489"/>
        <end position="510"/>
    </location>
</feature>
<feature type="compositionally biased region" description="Polar residues" evidence="9">
    <location>
        <begin position="795"/>
        <end position="810"/>
    </location>
</feature>
<keyword evidence="6 8" id="KW-0472">Membrane</keyword>
<dbReference type="GO" id="GO:0006811">
    <property type="term" value="P:monoatomic ion transport"/>
    <property type="evidence" value="ECO:0007669"/>
    <property type="project" value="UniProtKB-KW"/>
</dbReference>
<feature type="transmembrane region" description="Helical" evidence="8">
    <location>
        <begin position="656"/>
        <end position="680"/>
    </location>
</feature>
<feature type="transmembrane region" description="Helical" evidence="8">
    <location>
        <begin position="746"/>
        <end position="768"/>
    </location>
</feature>
<dbReference type="GO" id="GO:0016323">
    <property type="term" value="C:basolateral plasma membrane"/>
    <property type="evidence" value="ECO:0007669"/>
    <property type="project" value="TreeGrafter"/>
</dbReference>
<dbReference type="InterPro" id="IPR004156">
    <property type="entry name" value="OATP"/>
</dbReference>
<feature type="transmembrane region" description="Helical" evidence="8">
    <location>
        <begin position="370"/>
        <end position="394"/>
    </location>
</feature>
<dbReference type="InterPro" id="IPR020846">
    <property type="entry name" value="MFS_dom"/>
</dbReference>
<dbReference type="Pfam" id="PF07648">
    <property type="entry name" value="Kazal_2"/>
    <property type="match status" value="1"/>
</dbReference>
<dbReference type="NCBIfam" id="TIGR00805">
    <property type="entry name" value="oat"/>
    <property type="match status" value="1"/>
</dbReference>
<keyword evidence="4 8" id="KW-0812">Transmembrane</keyword>
<evidence type="ECO:0000256" key="4">
    <source>
        <dbReference type="ARBA" id="ARBA00022692"/>
    </source>
</evidence>
<dbReference type="OrthoDB" id="5062115at2759"/>
<name>A0A8J1Y0M5_OWEFU</name>
<dbReference type="PROSITE" id="PS50850">
    <property type="entry name" value="MFS"/>
    <property type="match status" value="1"/>
</dbReference>
<feature type="region of interest" description="Disordered" evidence="9">
    <location>
        <begin position="781"/>
        <end position="810"/>
    </location>
</feature>
<evidence type="ECO:0000256" key="7">
    <source>
        <dbReference type="ARBA" id="ARBA00023157"/>
    </source>
</evidence>
<dbReference type="InterPro" id="IPR002350">
    <property type="entry name" value="Kazal_dom"/>
</dbReference>